<dbReference type="InterPro" id="IPR039418">
    <property type="entry name" value="LexA-like"/>
</dbReference>
<dbReference type="InterPro" id="IPR036286">
    <property type="entry name" value="LexA/Signal_pep-like_sf"/>
</dbReference>
<dbReference type="Pfam" id="PF00717">
    <property type="entry name" value="Peptidase_S24"/>
    <property type="match status" value="1"/>
</dbReference>
<dbReference type="InterPro" id="IPR015927">
    <property type="entry name" value="Peptidase_S24_S26A/B/C"/>
</dbReference>
<organism evidence="2 3">
    <name type="scientific">Burkholderia ubonensis</name>
    <dbReference type="NCBI Taxonomy" id="101571"/>
    <lineage>
        <taxon>Bacteria</taxon>
        <taxon>Pseudomonadati</taxon>
        <taxon>Pseudomonadota</taxon>
        <taxon>Betaproteobacteria</taxon>
        <taxon>Burkholderiales</taxon>
        <taxon>Burkholderiaceae</taxon>
        <taxon>Burkholderia</taxon>
        <taxon>Burkholderia cepacia complex</taxon>
    </lineage>
</organism>
<proteinExistence type="predicted"/>
<reference evidence="2 3" key="1">
    <citation type="submission" date="2015-11" db="EMBL/GenBank/DDBJ databases">
        <title>Expanding the genomic diversity of Burkholderia species for the development of highly accurate diagnostics.</title>
        <authorList>
            <person name="Sahl J."/>
            <person name="Keim P."/>
            <person name="Wagner D."/>
        </authorList>
    </citation>
    <scope>NUCLEOTIDE SEQUENCE [LARGE SCALE GENOMIC DNA]</scope>
    <source>
        <strain evidence="2 3">MSMB2036</strain>
    </source>
</reference>
<name>A0A103QVM6_9BURK</name>
<evidence type="ECO:0000313" key="2">
    <source>
        <dbReference type="EMBL" id="KVG56424.1"/>
    </source>
</evidence>
<dbReference type="CDD" id="cd06529">
    <property type="entry name" value="S24_LexA-like"/>
    <property type="match status" value="1"/>
</dbReference>
<dbReference type="Proteomes" id="UP000064029">
    <property type="component" value="Unassembled WGS sequence"/>
</dbReference>
<dbReference type="EMBL" id="LOXM01000255">
    <property type="protein sequence ID" value="KVG56424.1"/>
    <property type="molecule type" value="Genomic_DNA"/>
</dbReference>
<feature type="domain" description="Peptidase S24/S26A/S26B/S26C" evidence="1">
    <location>
        <begin position="1"/>
        <end position="53"/>
    </location>
</feature>
<evidence type="ECO:0000313" key="3">
    <source>
        <dbReference type="Proteomes" id="UP000064029"/>
    </source>
</evidence>
<gene>
    <name evidence="2" type="ORF">WJ33_36985</name>
</gene>
<protein>
    <recommendedName>
        <fullName evidence="1">Peptidase S24/S26A/S26B/S26C domain-containing protein</fullName>
    </recommendedName>
</protein>
<accession>A0A103QVM6</accession>
<dbReference type="AlphaFoldDB" id="A0A103QVM6"/>
<comment type="caution">
    <text evidence="2">The sequence shown here is derived from an EMBL/GenBank/DDBJ whole genome shotgun (WGS) entry which is preliminary data.</text>
</comment>
<dbReference type="Gene3D" id="2.10.109.10">
    <property type="entry name" value="Umud Fragment, subunit A"/>
    <property type="match status" value="1"/>
</dbReference>
<evidence type="ECO:0000259" key="1">
    <source>
        <dbReference type="Pfam" id="PF00717"/>
    </source>
</evidence>
<dbReference type="SUPFAM" id="SSF51306">
    <property type="entry name" value="LexA/Signal peptidase"/>
    <property type="match status" value="1"/>
</dbReference>
<sequence>MVPRFNPGEFALVEPGTEPELEDDVLVRLATGETMIKQLKSRRGGIQLGSYNEPGVMLYQPDDITWMYYIAHPVPARKIKIRM</sequence>